<dbReference type="InterPro" id="IPR000917">
    <property type="entry name" value="Sulfatase_N"/>
</dbReference>
<evidence type="ECO:0000313" key="9">
    <source>
        <dbReference type="EMBL" id="SMO48744.1"/>
    </source>
</evidence>
<keyword evidence="3" id="KW-0479">Metal-binding</keyword>
<reference evidence="9 10" key="1">
    <citation type="submission" date="2017-05" db="EMBL/GenBank/DDBJ databases">
        <authorList>
            <person name="Varghese N."/>
            <person name="Submissions S."/>
        </authorList>
    </citation>
    <scope>NUCLEOTIDE SEQUENCE [LARGE SCALE GENOMIC DNA]</scope>
    <source>
        <strain evidence="9 10">DSM 21194</strain>
    </source>
</reference>
<dbReference type="SUPFAM" id="SSF53649">
    <property type="entry name" value="Alkaline phosphatase-like"/>
    <property type="match status" value="1"/>
</dbReference>
<dbReference type="Pfam" id="PF00884">
    <property type="entry name" value="Sulfatase"/>
    <property type="match status" value="1"/>
</dbReference>
<comment type="similarity">
    <text evidence="2">Belongs to the sulfatase family.</text>
</comment>
<keyword evidence="10" id="KW-1185">Reference proteome</keyword>
<dbReference type="GO" id="GO:0046872">
    <property type="term" value="F:metal ion binding"/>
    <property type="evidence" value="ECO:0007669"/>
    <property type="project" value="UniProtKB-KW"/>
</dbReference>
<evidence type="ECO:0000256" key="1">
    <source>
        <dbReference type="ARBA" id="ARBA00001913"/>
    </source>
</evidence>
<keyword evidence="6" id="KW-0106">Calcium</keyword>
<dbReference type="InterPro" id="IPR017850">
    <property type="entry name" value="Alkaline_phosphatase_core_sf"/>
</dbReference>
<dbReference type="RefSeq" id="WP_221929916.1">
    <property type="nucleotide sequence ID" value="NZ_FXTH01000003.1"/>
</dbReference>
<dbReference type="EMBL" id="FXTH01000003">
    <property type="protein sequence ID" value="SMO48744.1"/>
    <property type="molecule type" value="Genomic_DNA"/>
</dbReference>
<gene>
    <name evidence="9" type="ORF">SAMN06265218_103258</name>
</gene>
<dbReference type="GO" id="GO:0004065">
    <property type="term" value="F:arylsulfatase activity"/>
    <property type="evidence" value="ECO:0007669"/>
    <property type="project" value="TreeGrafter"/>
</dbReference>
<keyword evidence="4 7" id="KW-0732">Signal</keyword>
<proteinExistence type="inferred from homology"/>
<dbReference type="PANTHER" id="PTHR42693">
    <property type="entry name" value="ARYLSULFATASE FAMILY MEMBER"/>
    <property type="match status" value="1"/>
</dbReference>
<sequence length="478" mass="54935">MLRYLPTPMIVLACFAFSAFPFDAGAKSQPPNIVFIFADDLGYHDVGIYGNHEVRTPNIDALAREGVMFSRAYNMGSWSPAVCMPSRTMLNTGRYVWKAKEAYDEGYAEIQEEGNFWSQQLRQAGYETYFTGKWHVPGLDPNKLFDHVVHVRPGMPKQTEAGYDRPRKEKKDEWSPYDPEFGGFWEGGTHWSEVLAQDAEMFIEHAREKQNPFFMYLAFNAAHDPRQSPKAFVESYDPDELALPQNFLPEYPYNEAMGSGRKLRDERLAPFPRTEYAVRVHRQEYYAIISHMDEQIGRILDQLKSEGRYNNTIFVFTADHGLAVGQHGLMGKQNMYEHSLRVPLIIAGPGIPEGEKRTTPVYLQDAVPTTIDFAGGRVPDSYQFRSLVPLIRGKEIQLHPAIYGAYMDKQRAVIEWPYKLILYPEISKIRLYNLEEDPLETNDLAGHEDMKSTVRRLIYCLEELQKKTGDDLNLSSWS</sequence>
<organism evidence="9 10">
    <name type="scientific">Fodinibius sediminis</name>
    <dbReference type="NCBI Taxonomy" id="1214077"/>
    <lineage>
        <taxon>Bacteria</taxon>
        <taxon>Pseudomonadati</taxon>
        <taxon>Balneolota</taxon>
        <taxon>Balneolia</taxon>
        <taxon>Balneolales</taxon>
        <taxon>Balneolaceae</taxon>
        <taxon>Fodinibius</taxon>
    </lineage>
</organism>
<feature type="domain" description="Sulfatase N-terminal" evidence="8">
    <location>
        <begin position="31"/>
        <end position="375"/>
    </location>
</feature>
<evidence type="ECO:0000256" key="6">
    <source>
        <dbReference type="ARBA" id="ARBA00022837"/>
    </source>
</evidence>
<keyword evidence="5" id="KW-0378">Hydrolase</keyword>
<evidence type="ECO:0000256" key="2">
    <source>
        <dbReference type="ARBA" id="ARBA00008779"/>
    </source>
</evidence>
<dbReference type="PANTHER" id="PTHR42693:SF42">
    <property type="entry name" value="ARYLSULFATASE G"/>
    <property type="match status" value="1"/>
</dbReference>
<evidence type="ECO:0000256" key="7">
    <source>
        <dbReference type="SAM" id="SignalP"/>
    </source>
</evidence>
<evidence type="ECO:0000313" key="10">
    <source>
        <dbReference type="Proteomes" id="UP000317593"/>
    </source>
</evidence>
<protein>
    <submittedName>
        <fullName evidence="9">Choline-sulfatase</fullName>
    </submittedName>
</protein>
<feature type="chain" id="PRO_5021915866" evidence="7">
    <location>
        <begin position="27"/>
        <end position="478"/>
    </location>
</feature>
<dbReference type="Proteomes" id="UP000317593">
    <property type="component" value="Unassembled WGS sequence"/>
</dbReference>
<evidence type="ECO:0000259" key="8">
    <source>
        <dbReference type="Pfam" id="PF00884"/>
    </source>
</evidence>
<feature type="signal peptide" evidence="7">
    <location>
        <begin position="1"/>
        <end position="26"/>
    </location>
</feature>
<evidence type="ECO:0000256" key="5">
    <source>
        <dbReference type="ARBA" id="ARBA00022801"/>
    </source>
</evidence>
<comment type="cofactor">
    <cofactor evidence="1">
        <name>Ca(2+)</name>
        <dbReference type="ChEBI" id="CHEBI:29108"/>
    </cofactor>
</comment>
<dbReference type="InterPro" id="IPR050738">
    <property type="entry name" value="Sulfatase"/>
</dbReference>
<evidence type="ECO:0000256" key="4">
    <source>
        <dbReference type="ARBA" id="ARBA00022729"/>
    </source>
</evidence>
<dbReference type="Gene3D" id="3.40.720.10">
    <property type="entry name" value="Alkaline Phosphatase, subunit A"/>
    <property type="match status" value="1"/>
</dbReference>
<name>A0A521BNK6_9BACT</name>
<dbReference type="CDD" id="cd16155">
    <property type="entry name" value="sulfatase_like"/>
    <property type="match status" value="1"/>
</dbReference>
<evidence type="ECO:0000256" key="3">
    <source>
        <dbReference type="ARBA" id="ARBA00022723"/>
    </source>
</evidence>
<dbReference type="AlphaFoldDB" id="A0A521BNK6"/>
<accession>A0A521BNK6</accession>